<dbReference type="InterPro" id="IPR036890">
    <property type="entry name" value="HATPase_C_sf"/>
</dbReference>
<keyword evidence="15" id="KW-1185">Reference proteome</keyword>
<dbReference type="CDD" id="cd00082">
    <property type="entry name" value="HisKA"/>
    <property type="match status" value="1"/>
</dbReference>
<evidence type="ECO:0000256" key="7">
    <source>
        <dbReference type="ARBA" id="ARBA00022777"/>
    </source>
</evidence>
<dbReference type="RefSeq" id="WP_081126132.1">
    <property type="nucleotide sequence ID" value="NZ_DAHXOC010000050.1"/>
</dbReference>
<keyword evidence="8 11" id="KW-1133">Transmembrane helix</keyword>
<evidence type="ECO:0000256" key="11">
    <source>
        <dbReference type="SAM" id="Phobius"/>
    </source>
</evidence>
<dbReference type="PROSITE" id="PS50109">
    <property type="entry name" value="HIS_KIN"/>
    <property type="match status" value="1"/>
</dbReference>
<dbReference type="EC" id="2.7.13.3" evidence="3"/>
<evidence type="ECO:0000256" key="3">
    <source>
        <dbReference type="ARBA" id="ARBA00012438"/>
    </source>
</evidence>
<dbReference type="PANTHER" id="PTHR45436">
    <property type="entry name" value="SENSOR HISTIDINE KINASE YKOH"/>
    <property type="match status" value="1"/>
</dbReference>
<dbReference type="Pfam" id="PF02518">
    <property type="entry name" value="HATPase_c"/>
    <property type="match status" value="1"/>
</dbReference>
<comment type="catalytic activity">
    <reaction evidence="1">
        <text>ATP + protein L-histidine = ADP + protein N-phospho-L-histidine.</text>
        <dbReference type="EC" id="2.7.13.3"/>
    </reaction>
</comment>
<organism evidence="14 15">
    <name type="scientific">Metallibacterium scheffleri</name>
    <dbReference type="NCBI Taxonomy" id="993689"/>
    <lineage>
        <taxon>Bacteria</taxon>
        <taxon>Pseudomonadati</taxon>
        <taxon>Pseudomonadota</taxon>
        <taxon>Gammaproteobacteria</taxon>
        <taxon>Lysobacterales</taxon>
        <taxon>Rhodanobacteraceae</taxon>
        <taxon>Metallibacterium</taxon>
    </lineage>
</organism>
<dbReference type="Pfam" id="PF00512">
    <property type="entry name" value="HisKA"/>
    <property type="match status" value="1"/>
</dbReference>
<evidence type="ECO:0000256" key="5">
    <source>
        <dbReference type="ARBA" id="ARBA00022679"/>
    </source>
</evidence>
<dbReference type="EMBL" id="MWQO01000004">
    <property type="protein sequence ID" value="THD11987.1"/>
    <property type="molecule type" value="Genomic_DNA"/>
</dbReference>
<dbReference type="SMART" id="SM00387">
    <property type="entry name" value="HATPase_c"/>
    <property type="match status" value="1"/>
</dbReference>
<dbReference type="InterPro" id="IPR003660">
    <property type="entry name" value="HAMP_dom"/>
</dbReference>
<dbReference type="STRING" id="993689.GCA_002077135_00743"/>
<proteinExistence type="predicted"/>
<evidence type="ECO:0000259" key="12">
    <source>
        <dbReference type="PROSITE" id="PS50109"/>
    </source>
</evidence>
<feature type="domain" description="HAMP" evidence="13">
    <location>
        <begin position="172"/>
        <end position="225"/>
    </location>
</feature>
<keyword evidence="10 11" id="KW-0472">Membrane</keyword>
<gene>
    <name evidence="14" type="ORF">B1806_01250</name>
</gene>
<keyword evidence="7" id="KW-0418">Kinase</keyword>
<dbReference type="SUPFAM" id="SSF55874">
    <property type="entry name" value="ATPase domain of HSP90 chaperone/DNA topoisomerase II/histidine kinase"/>
    <property type="match status" value="1"/>
</dbReference>
<dbReference type="InterPro" id="IPR036097">
    <property type="entry name" value="HisK_dim/P_sf"/>
</dbReference>
<dbReference type="Proteomes" id="UP000307749">
    <property type="component" value="Unassembled WGS sequence"/>
</dbReference>
<evidence type="ECO:0000256" key="2">
    <source>
        <dbReference type="ARBA" id="ARBA00004141"/>
    </source>
</evidence>
<feature type="transmembrane region" description="Helical" evidence="11">
    <location>
        <begin position="12"/>
        <end position="34"/>
    </location>
</feature>
<feature type="transmembrane region" description="Helical" evidence="11">
    <location>
        <begin position="148"/>
        <end position="171"/>
    </location>
</feature>
<evidence type="ECO:0000313" key="14">
    <source>
        <dbReference type="EMBL" id="THD11987.1"/>
    </source>
</evidence>
<name>A0A4S3KS98_9GAMM</name>
<protein>
    <recommendedName>
        <fullName evidence="3">histidine kinase</fullName>
        <ecNumber evidence="3">2.7.13.3</ecNumber>
    </recommendedName>
</protein>
<evidence type="ECO:0000259" key="13">
    <source>
        <dbReference type="PROSITE" id="PS50885"/>
    </source>
</evidence>
<evidence type="ECO:0000313" key="15">
    <source>
        <dbReference type="Proteomes" id="UP000307749"/>
    </source>
</evidence>
<dbReference type="Gene3D" id="3.30.565.10">
    <property type="entry name" value="Histidine kinase-like ATPase, C-terminal domain"/>
    <property type="match status" value="1"/>
</dbReference>
<dbReference type="InterPro" id="IPR003661">
    <property type="entry name" value="HisK_dim/P_dom"/>
</dbReference>
<dbReference type="OrthoDB" id="9809766at2"/>
<dbReference type="InterPro" id="IPR005467">
    <property type="entry name" value="His_kinase_dom"/>
</dbReference>
<dbReference type="PROSITE" id="PS50885">
    <property type="entry name" value="HAMP"/>
    <property type="match status" value="1"/>
</dbReference>
<dbReference type="Gene3D" id="1.10.287.130">
    <property type="match status" value="1"/>
</dbReference>
<dbReference type="SUPFAM" id="SSF47384">
    <property type="entry name" value="Homodimeric domain of signal transducing histidine kinase"/>
    <property type="match status" value="1"/>
</dbReference>
<keyword evidence="6 11" id="KW-0812">Transmembrane</keyword>
<accession>A0A4S3KS98</accession>
<evidence type="ECO:0000256" key="9">
    <source>
        <dbReference type="ARBA" id="ARBA00023012"/>
    </source>
</evidence>
<keyword evidence="4" id="KW-0597">Phosphoprotein</keyword>
<dbReference type="AlphaFoldDB" id="A0A4S3KS98"/>
<dbReference type="PANTHER" id="PTHR45436:SF15">
    <property type="entry name" value="SENSOR HISTIDINE KINASE CUSS"/>
    <property type="match status" value="1"/>
</dbReference>
<feature type="domain" description="Histidine kinase" evidence="12">
    <location>
        <begin position="233"/>
        <end position="441"/>
    </location>
</feature>
<sequence>MWWSDRGRHSLLQHLLLVQMSGLLLLFTALFFVLDGTIDRELYQRLDSELLDRARSYAVLVAVGHEADLPRDDAPGASFDLRVLTPTAWAARHPGAAPRIGQPRYFDTVLADGAPARALALALTAAGQPRVLLLAESRERTDRLERQLHYTLLGGIVLALALAAALATLSLRRELRPLAEFSAVLRRIDPEHLPASLPQQALPQELQPLRAALDATLQRHAAALARERLLLREVAHELRTPLAEMRSEVELALRAQGDHAALHASLAGIARLQRITDSLLLLARYESGQAQPLLEPLDLAALLRAACARAAAQGAARAITVQVQAEDECWISSDPVLLERILDNLLHNAVSHAPAASRVQAHCACADAVRLVISNAAPALDPADLAQLGRRFWRKRATQAGDGHAGLGLALAQTLAAVLHTQLRFTLHDGILYAHLGPLAALHDTA</sequence>
<evidence type="ECO:0000256" key="6">
    <source>
        <dbReference type="ARBA" id="ARBA00022692"/>
    </source>
</evidence>
<evidence type="ECO:0000256" key="1">
    <source>
        <dbReference type="ARBA" id="ARBA00000085"/>
    </source>
</evidence>
<dbReference type="GO" id="GO:0000155">
    <property type="term" value="F:phosphorelay sensor kinase activity"/>
    <property type="evidence" value="ECO:0007669"/>
    <property type="project" value="InterPro"/>
</dbReference>
<dbReference type="InterPro" id="IPR050428">
    <property type="entry name" value="TCS_sensor_his_kinase"/>
</dbReference>
<evidence type="ECO:0000256" key="10">
    <source>
        <dbReference type="ARBA" id="ARBA00023136"/>
    </source>
</evidence>
<comment type="subcellular location">
    <subcellularLocation>
        <location evidence="2">Membrane</location>
        <topology evidence="2">Multi-pass membrane protein</topology>
    </subcellularLocation>
</comment>
<comment type="caution">
    <text evidence="14">The sequence shown here is derived from an EMBL/GenBank/DDBJ whole genome shotgun (WGS) entry which is preliminary data.</text>
</comment>
<dbReference type="SMART" id="SM00388">
    <property type="entry name" value="HisKA"/>
    <property type="match status" value="1"/>
</dbReference>
<reference evidence="14 15" key="1">
    <citation type="submission" date="2017-02" db="EMBL/GenBank/DDBJ databases">
        <title>Whole genome sequencing of Metallibacterium scheffleri DSM 24874 (T).</title>
        <authorList>
            <person name="Kumar S."/>
            <person name="Patil P."/>
            <person name="Patil P.B."/>
        </authorList>
    </citation>
    <scope>NUCLEOTIDE SEQUENCE [LARGE SCALE GENOMIC DNA]</scope>
    <source>
        <strain evidence="14 15">DSM 24874</strain>
    </source>
</reference>
<keyword evidence="5" id="KW-0808">Transferase</keyword>
<dbReference type="GO" id="GO:0005886">
    <property type="term" value="C:plasma membrane"/>
    <property type="evidence" value="ECO:0007669"/>
    <property type="project" value="TreeGrafter"/>
</dbReference>
<evidence type="ECO:0000256" key="8">
    <source>
        <dbReference type="ARBA" id="ARBA00022989"/>
    </source>
</evidence>
<dbReference type="InterPro" id="IPR003594">
    <property type="entry name" value="HATPase_dom"/>
</dbReference>
<evidence type="ECO:0000256" key="4">
    <source>
        <dbReference type="ARBA" id="ARBA00022553"/>
    </source>
</evidence>
<keyword evidence="9" id="KW-0902">Two-component regulatory system</keyword>